<feature type="compositionally biased region" description="Basic and acidic residues" evidence="1">
    <location>
        <begin position="111"/>
        <end position="123"/>
    </location>
</feature>
<dbReference type="PANTHER" id="PTHR34409:SF1">
    <property type="entry name" value="MYB-LIKE DOMAIN-CONTAINING PROTEIN"/>
    <property type="match status" value="1"/>
</dbReference>
<evidence type="ECO:0000313" key="2">
    <source>
        <dbReference type="EMBL" id="TFY79504.1"/>
    </source>
</evidence>
<dbReference type="PANTHER" id="PTHR34409">
    <property type="entry name" value="SET DOMAIN-CONTAINING PROTEIN"/>
    <property type="match status" value="1"/>
</dbReference>
<reference evidence="2 3" key="1">
    <citation type="submission" date="2019-02" db="EMBL/GenBank/DDBJ databases">
        <title>Genome sequencing of the rare red list fungi Hericium alpestre (H. flagellum).</title>
        <authorList>
            <person name="Buettner E."/>
            <person name="Kellner H."/>
        </authorList>
    </citation>
    <scope>NUCLEOTIDE SEQUENCE [LARGE SCALE GENOMIC DNA]</scope>
    <source>
        <strain evidence="2 3">DSM 108284</strain>
    </source>
</reference>
<dbReference type="AlphaFoldDB" id="A0A4Y9ZZ85"/>
<name>A0A4Y9ZZ85_9AGAM</name>
<evidence type="ECO:0000256" key="1">
    <source>
        <dbReference type="SAM" id="MobiDB-lite"/>
    </source>
</evidence>
<sequence>MSSSQLLPNCYVDASGQPIVWDGTQWVLYGPRLAVPQGGTQINPPFPLPGGPNNVPRPNAGLVLPPGPAVPVPVVDPALMPLPLQDSKELACIHGDTLAPVAKTAGARRSVKYDKKGKGKAVDNGEPATGQKCKHTSTPMRSKVMALDGDDGDQDSDGNELRPHKHGRRKGVSNYANDEVNVLLDLIENCLSTGQKGWKVIGCHHREWAIERRLAGHSDKSLENKYKQLLRTTKPTSNAVCPPDVERAHKLESHINDKVSSRELNDSDLTDHAHDTDNSDVTSNDEPRAKKKSIVHAVKTEQPLLMACTPHARPSAALDVLNCITQSLDPSI</sequence>
<organism evidence="2 3">
    <name type="scientific">Hericium alpestre</name>
    <dbReference type="NCBI Taxonomy" id="135208"/>
    <lineage>
        <taxon>Eukaryota</taxon>
        <taxon>Fungi</taxon>
        <taxon>Dikarya</taxon>
        <taxon>Basidiomycota</taxon>
        <taxon>Agaricomycotina</taxon>
        <taxon>Agaricomycetes</taxon>
        <taxon>Russulales</taxon>
        <taxon>Hericiaceae</taxon>
        <taxon>Hericium</taxon>
    </lineage>
</organism>
<comment type="caution">
    <text evidence="2">The sequence shown here is derived from an EMBL/GenBank/DDBJ whole genome shotgun (WGS) entry which is preliminary data.</text>
</comment>
<gene>
    <name evidence="2" type="ORF">EWM64_g4507</name>
</gene>
<feature type="region of interest" description="Disordered" evidence="1">
    <location>
        <begin position="252"/>
        <end position="292"/>
    </location>
</feature>
<feature type="compositionally biased region" description="Basic and acidic residues" evidence="1">
    <location>
        <begin position="252"/>
        <end position="277"/>
    </location>
</feature>
<dbReference type="OrthoDB" id="99432at2759"/>
<proteinExistence type="predicted"/>
<dbReference type="STRING" id="135208.A0A4Y9ZZ85"/>
<evidence type="ECO:0000313" key="3">
    <source>
        <dbReference type="Proteomes" id="UP000298061"/>
    </source>
</evidence>
<dbReference type="EMBL" id="SFCI01000490">
    <property type="protein sequence ID" value="TFY79504.1"/>
    <property type="molecule type" value="Genomic_DNA"/>
</dbReference>
<accession>A0A4Y9ZZ85</accession>
<feature type="compositionally biased region" description="Acidic residues" evidence="1">
    <location>
        <begin position="148"/>
        <end position="158"/>
    </location>
</feature>
<feature type="region of interest" description="Disordered" evidence="1">
    <location>
        <begin position="110"/>
        <end position="173"/>
    </location>
</feature>
<protein>
    <submittedName>
        <fullName evidence="2">Uncharacterized protein</fullName>
    </submittedName>
</protein>
<keyword evidence="3" id="KW-1185">Reference proteome</keyword>
<dbReference type="Proteomes" id="UP000298061">
    <property type="component" value="Unassembled WGS sequence"/>
</dbReference>